<dbReference type="EMBL" id="CP111023">
    <property type="protein sequence ID" value="WAR21542.1"/>
    <property type="molecule type" value="Genomic_DNA"/>
</dbReference>
<dbReference type="SUPFAM" id="SSF49562">
    <property type="entry name" value="C2 domain (Calcium/lipid-binding domain, CaLB)"/>
    <property type="match status" value="1"/>
</dbReference>
<dbReference type="PANTHER" id="PTHR46291:SF4">
    <property type="entry name" value="C2 CALCIUM-DEPENDENT DOMAIN-CONTAINING PROTEIN 4C-LIKE"/>
    <property type="match status" value="1"/>
</dbReference>
<dbReference type="Pfam" id="PF00168">
    <property type="entry name" value="C2"/>
    <property type="match status" value="1"/>
</dbReference>
<sequence>MDIFNKVVRTDSSQSDRQATHDNYNRKMSLNDNELRRVNERRRSSLLRLLCMKEEGAREDSDEYNSSIDTAPQNGSIDEMLDYSPKVTRSFTLSHNFRSTFETDSLRIPSTYGQIKVMFQFFNEKAALHVTLLKGSNVGCRETGSLRIYAQVCLMPGKQQQRCGEQVHGTTDPVFYEQFVFNAELGTLLDRWLRIKLYNTTSVFARRRPLGECSIPLYPYDLTAVTVIWKNLKKCKRQKPDDDFDFFPFEAAVAAEAQGKGSRRSGLRGLLCGIQKRTK</sequence>
<protein>
    <recommendedName>
        <fullName evidence="2">C2 domain-containing protein</fullName>
    </recommendedName>
</protein>
<evidence type="ECO:0000313" key="4">
    <source>
        <dbReference type="Proteomes" id="UP001164746"/>
    </source>
</evidence>
<reference evidence="3" key="1">
    <citation type="submission" date="2022-11" db="EMBL/GenBank/DDBJ databases">
        <title>Centuries of genome instability and evolution in soft-shell clam transmissible cancer (bioRxiv).</title>
        <authorList>
            <person name="Hart S.F.M."/>
            <person name="Yonemitsu M.A."/>
            <person name="Giersch R.M."/>
            <person name="Beal B.F."/>
            <person name="Arriagada G."/>
            <person name="Davis B.W."/>
            <person name="Ostrander E.A."/>
            <person name="Goff S.P."/>
            <person name="Metzger M.J."/>
        </authorList>
    </citation>
    <scope>NUCLEOTIDE SEQUENCE</scope>
    <source>
        <strain evidence="3">MELC-2E11</strain>
        <tissue evidence="3">Siphon/mantle</tissue>
    </source>
</reference>
<dbReference type="InterPro" id="IPR043549">
    <property type="entry name" value="C2C4C/C2C4D"/>
</dbReference>
<keyword evidence="4" id="KW-1185">Reference proteome</keyword>
<feature type="region of interest" description="Disordered" evidence="1">
    <location>
        <begin position="1"/>
        <end position="23"/>
    </location>
</feature>
<accession>A0ABY7FJ06</accession>
<gene>
    <name evidence="3" type="ORF">MAR_015516</name>
</gene>
<feature type="domain" description="C2" evidence="2">
    <location>
        <begin position="102"/>
        <end position="230"/>
    </location>
</feature>
<proteinExistence type="predicted"/>
<dbReference type="Proteomes" id="UP001164746">
    <property type="component" value="Chromosome 12"/>
</dbReference>
<evidence type="ECO:0000256" key="1">
    <source>
        <dbReference type="SAM" id="MobiDB-lite"/>
    </source>
</evidence>
<dbReference type="PANTHER" id="PTHR46291">
    <property type="entry name" value="C2 DOMAIN-CONTAINING PROTEIN"/>
    <property type="match status" value="1"/>
</dbReference>
<feature type="region of interest" description="Disordered" evidence="1">
    <location>
        <begin position="58"/>
        <end position="77"/>
    </location>
</feature>
<evidence type="ECO:0000313" key="3">
    <source>
        <dbReference type="EMBL" id="WAR21542.1"/>
    </source>
</evidence>
<dbReference type="InterPro" id="IPR035892">
    <property type="entry name" value="C2_domain_sf"/>
</dbReference>
<dbReference type="InterPro" id="IPR000008">
    <property type="entry name" value="C2_dom"/>
</dbReference>
<dbReference type="Gene3D" id="2.60.40.150">
    <property type="entry name" value="C2 domain"/>
    <property type="match status" value="1"/>
</dbReference>
<dbReference type="PROSITE" id="PS50004">
    <property type="entry name" value="C2"/>
    <property type="match status" value="1"/>
</dbReference>
<organism evidence="3 4">
    <name type="scientific">Mya arenaria</name>
    <name type="common">Soft-shell clam</name>
    <dbReference type="NCBI Taxonomy" id="6604"/>
    <lineage>
        <taxon>Eukaryota</taxon>
        <taxon>Metazoa</taxon>
        <taxon>Spiralia</taxon>
        <taxon>Lophotrochozoa</taxon>
        <taxon>Mollusca</taxon>
        <taxon>Bivalvia</taxon>
        <taxon>Autobranchia</taxon>
        <taxon>Heteroconchia</taxon>
        <taxon>Euheterodonta</taxon>
        <taxon>Imparidentia</taxon>
        <taxon>Neoheterodontei</taxon>
        <taxon>Myida</taxon>
        <taxon>Myoidea</taxon>
        <taxon>Myidae</taxon>
        <taxon>Mya</taxon>
    </lineage>
</organism>
<feature type="compositionally biased region" description="Polar residues" evidence="1">
    <location>
        <begin position="64"/>
        <end position="76"/>
    </location>
</feature>
<evidence type="ECO:0000259" key="2">
    <source>
        <dbReference type="PROSITE" id="PS50004"/>
    </source>
</evidence>
<name>A0ABY7FJ06_MYAAR</name>